<dbReference type="RefSeq" id="WP_343982263.1">
    <property type="nucleotide sequence ID" value="NZ_BAAAJG010000015.1"/>
</dbReference>
<accession>A0ABW4FXF6</accession>
<protein>
    <submittedName>
        <fullName evidence="2">DUF3040 domain-containing protein</fullName>
    </submittedName>
</protein>
<proteinExistence type="predicted"/>
<feature type="transmembrane region" description="Helical" evidence="1">
    <location>
        <begin position="52"/>
        <end position="72"/>
    </location>
</feature>
<evidence type="ECO:0000313" key="2">
    <source>
        <dbReference type="EMBL" id="MFD1534720.1"/>
    </source>
</evidence>
<keyword evidence="1" id="KW-0472">Membrane</keyword>
<dbReference type="Pfam" id="PF11239">
    <property type="entry name" value="DUF3040"/>
    <property type="match status" value="1"/>
</dbReference>
<feature type="transmembrane region" description="Helical" evidence="1">
    <location>
        <begin position="78"/>
        <end position="95"/>
    </location>
</feature>
<evidence type="ECO:0000313" key="3">
    <source>
        <dbReference type="Proteomes" id="UP001597145"/>
    </source>
</evidence>
<dbReference type="EMBL" id="JBHUCP010000042">
    <property type="protein sequence ID" value="MFD1534720.1"/>
    <property type="molecule type" value="Genomic_DNA"/>
</dbReference>
<keyword evidence="1" id="KW-1133">Transmembrane helix</keyword>
<dbReference type="InterPro" id="IPR021401">
    <property type="entry name" value="DUF3040"/>
</dbReference>
<name>A0ABW4FXF6_9PSEU</name>
<comment type="caution">
    <text evidence="2">The sequence shown here is derived from an EMBL/GenBank/DDBJ whole genome shotgun (WGS) entry which is preliminary data.</text>
</comment>
<keyword evidence="1" id="KW-0812">Transmembrane</keyword>
<dbReference type="Proteomes" id="UP001597145">
    <property type="component" value="Unassembled WGS sequence"/>
</dbReference>
<sequence length="104" mass="11014">MLADRPHGRRLTATEQMRLDQLERQLSDDDPELAAALSGQIGPRNIAAAPRWALVAGLAVAAAVLVLLASVVGGTGGAALAATTLLTAFVGWRMVQRRRRSRDS</sequence>
<reference evidence="3" key="1">
    <citation type="journal article" date="2019" name="Int. J. Syst. Evol. Microbiol.">
        <title>The Global Catalogue of Microorganisms (GCM) 10K type strain sequencing project: providing services to taxonomists for standard genome sequencing and annotation.</title>
        <authorList>
            <consortium name="The Broad Institute Genomics Platform"/>
            <consortium name="The Broad Institute Genome Sequencing Center for Infectious Disease"/>
            <person name="Wu L."/>
            <person name="Ma J."/>
        </authorList>
    </citation>
    <scope>NUCLEOTIDE SEQUENCE [LARGE SCALE GENOMIC DNA]</scope>
    <source>
        <strain evidence="3">JCM 12165</strain>
    </source>
</reference>
<organism evidence="2 3">
    <name type="scientific">Pseudonocardia aurantiaca</name>
    <dbReference type="NCBI Taxonomy" id="75290"/>
    <lineage>
        <taxon>Bacteria</taxon>
        <taxon>Bacillati</taxon>
        <taxon>Actinomycetota</taxon>
        <taxon>Actinomycetes</taxon>
        <taxon>Pseudonocardiales</taxon>
        <taxon>Pseudonocardiaceae</taxon>
        <taxon>Pseudonocardia</taxon>
    </lineage>
</organism>
<gene>
    <name evidence="2" type="ORF">ACFSCY_35410</name>
</gene>
<keyword evidence="3" id="KW-1185">Reference proteome</keyword>
<evidence type="ECO:0000256" key="1">
    <source>
        <dbReference type="SAM" id="Phobius"/>
    </source>
</evidence>